<dbReference type="eggNOG" id="ENOG502T950">
    <property type="taxonomic scope" value="Eukaryota"/>
</dbReference>
<evidence type="ECO:0000256" key="3">
    <source>
        <dbReference type="ARBA" id="ARBA00022833"/>
    </source>
</evidence>
<feature type="compositionally biased region" description="Basic residues" evidence="4">
    <location>
        <begin position="85"/>
        <end position="102"/>
    </location>
</feature>
<dbReference type="EMBL" id="ACPB03002018">
    <property type="status" value="NOT_ANNOTATED_CDS"/>
    <property type="molecule type" value="Genomic_DNA"/>
</dbReference>
<evidence type="ECO:0000313" key="7">
    <source>
        <dbReference type="Proteomes" id="UP000015103"/>
    </source>
</evidence>
<dbReference type="InterPro" id="IPR007588">
    <property type="entry name" value="Znf_FLYWCH"/>
</dbReference>
<dbReference type="AlphaFoldDB" id="T1IA67"/>
<keyword evidence="3" id="KW-0862">Zinc</keyword>
<dbReference type="GO" id="GO:0008270">
    <property type="term" value="F:zinc ion binding"/>
    <property type="evidence" value="ECO:0007669"/>
    <property type="project" value="UniProtKB-KW"/>
</dbReference>
<feature type="region of interest" description="Disordered" evidence="4">
    <location>
        <begin position="84"/>
        <end position="122"/>
    </location>
</feature>
<evidence type="ECO:0000256" key="1">
    <source>
        <dbReference type="ARBA" id="ARBA00022723"/>
    </source>
</evidence>
<proteinExistence type="predicted"/>
<dbReference type="EnsemblMetazoa" id="RPRC013188-RA">
    <property type="protein sequence ID" value="RPRC013188-PA"/>
    <property type="gene ID" value="RPRC013188"/>
</dbReference>
<accession>T1IA67</accession>
<name>T1IA67_RHOPR</name>
<evidence type="ECO:0000259" key="5">
    <source>
        <dbReference type="Pfam" id="PF04500"/>
    </source>
</evidence>
<feature type="domain" description="FLYWCH-type" evidence="5">
    <location>
        <begin position="18"/>
        <end position="70"/>
    </location>
</feature>
<dbReference type="HOGENOM" id="CLU_2029565_0_0_1"/>
<keyword evidence="2" id="KW-0863">Zinc-finger</keyword>
<evidence type="ECO:0000256" key="4">
    <source>
        <dbReference type="SAM" id="MobiDB-lite"/>
    </source>
</evidence>
<dbReference type="Pfam" id="PF04500">
    <property type="entry name" value="FLYWCH"/>
    <property type="match status" value="1"/>
</dbReference>
<reference evidence="6" key="1">
    <citation type="submission" date="2015-05" db="UniProtKB">
        <authorList>
            <consortium name="EnsemblMetazoa"/>
        </authorList>
    </citation>
    <scope>IDENTIFICATION</scope>
</reference>
<sequence>MPSTSSRTAAERGNMEIIETSNGKLRAIYDGYIYRKYRVSKDGRVSWVCLQEKSHKCKGRLITQDNTIFRGTEHQCKRDLDPATVRRKSAHRVHKVKKKKKKTSDEEEYISVSNMDPEDVRK</sequence>
<dbReference type="InParanoid" id="T1IA67"/>
<keyword evidence="1" id="KW-0479">Metal-binding</keyword>
<dbReference type="VEuPathDB" id="VectorBase:RPRC013188"/>
<protein>
    <submittedName>
        <fullName evidence="6">FLYWCH-type domain-containing protein</fullName>
    </submittedName>
</protein>
<evidence type="ECO:0000256" key="2">
    <source>
        <dbReference type="ARBA" id="ARBA00022771"/>
    </source>
</evidence>
<keyword evidence="7" id="KW-1185">Reference proteome</keyword>
<evidence type="ECO:0000313" key="6">
    <source>
        <dbReference type="EnsemblMetazoa" id="RPRC013188-PA"/>
    </source>
</evidence>
<organism evidence="6 7">
    <name type="scientific">Rhodnius prolixus</name>
    <name type="common">Triatomid bug</name>
    <dbReference type="NCBI Taxonomy" id="13249"/>
    <lineage>
        <taxon>Eukaryota</taxon>
        <taxon>Metazoa</taxon>
        <taxon>Ecdysozoa</taxon>
        <taxon>Arthropoda</taxon>
        <taxon>Hexapoda</taxon>
        <taxon>Insecta</taxon>
        <taxon>Pterygota</taxon>
        <taxon>Neoptera</taxon>
        <taxon>Paraneoptera</taxon>
        <taxon>Hemiptera</taxon>
        <taxon>Heteroptera</taxon>
        <taxon>Panheteroptera</taxon>
        <taxon>Cimicomorpha</taxon>
        <taxon>Reduviidae</taxon>
        <taxon>Triatominae</taxon>
        <taxon>Rhodnius</taxon>
    </lineage>
</organism>
<dbReference type="Gene3D" id="2.20.25.240">
    <property type="match status" value="1"/>
</dbReference>
<dbReference type="Proteomes" id="UP000015103">
    <property type="component" value="Unassembled WGS sequence"/>
</dbReference>